<accession>W5MKS9</accession>
<dbReference type="Pfam" id="PF00687">
    <property type="entry name" value="Ribosomal_L1"/>
    <property type="match status" value="1"/>
</dbReference>
<evidence type="ECO:0000256" key="9">
    <source>
        <dbReference type="SAM" id="MobiDB-lite"/>
    </source>
</evidence>
<comment type="similarity">
    <text evidence="2">Belongs to the universal ribosomal protein uL1 family.</text>
</comment>
<dbReference type="InterPro" id="IPR016095">
    <property type="entry name" value="Ribosomal_uL1_3-a/b-sand"/>
</dbReference>
<dbReference type="SUPFAM" id="SSF56808">
    <property type="entry name" value="Ribosomal protein L1"/>
    <property type="match status" value="1"/>
</dbReference>
<feature type="compositionally biased region" description="Basic and acidic residues" evidence="9">
    <location>
        <begin position="54"/>
        <end position="71"/>
    </location>
</feature>
<dbReference type="Proteomes" id="UP000018468">
    <property type="component" value="Linkage group LG2"/>
</dbReference>
<dbReference type="PANTHER" id="PTHR36427:SF3">
    <property type="entry name" value="LARGE RIBOSOMAL SUBUNIT PROTEIN UL1M"/>
    <property type="match status" value="1"/>
</dbReference>
<evidence type="ECO:0000313" key="11">
    <source>
        <dbReference type="Proteomes" id="UP000018468"/>
    </source>
</evidence>
<sequence>MNMASYARIAGKVLSGCQRHLPTTCGQRFTRVLQFPQRQFSVKTHAAVKYTKNKQKDDKPKEERERRTENINRHKPFGLTAWKPVDDVYVTRFYPKTVFEVNAAIDMLKRFQELDFTYPKQPLYLDLKLDVKLEKKKKVDPFVSTVHLPHPFKTEVNRVLVFTENTEEVKIAQKSGAAFVGGAELVQKIMDDEVQADFYIAVPAILPKLLPLKNKLRKKFPKSKRGSVGTNIPKMLELFKTGHEYFVERDCYVLTKFATLDMHKEQILSNLVTIIQDVCFHRPTSYGPFIERAIICSATSEALQIKIEQFLPKTDNEKML</sequence>
<evidence type="ECO:0000256" key="2">
    <source>
        <dbReference type="ARBA" id="ARBA00010531"/>
    </source>
</evidence>
<keyword evidence="6" id="KW-0687">Ribonucleoprotein</keyword>
<keyword evidence="5" id="KW-0496">Mitochondrion</keyword>
<proteinExistence type="inferred from homology"/>
<dbReference type="FunFam" id="3.40.50.790:FF:000003">
    <property type="entry name" value="39S ribosomal protein L1, mitochondrial"/>
    <property type="match status" value="1"/>
</dbReference>
<dbReference type="InParanoid" id="W5MKS9"/>
<reference evidence="10" key="2">
    <citation type="submission" date="2025-08" db="UniProtKB">
        <authorList>
            <consortium name="Ensembl"/>
        </authorList>
    </citation>
    <scope>IDENTIFICATION</scope>
</reference>
<dbReference type="EMBL" id="AHAT01014382">
    <property type="status" value="NOT_ANNOTATED_CDS"/>
    <property type="molecule type" value="Genomic_DNA"/>
</dbReference>
<protein>
    <recommendedName>
        <fullName evidence="7">Large ribosomal subunit protein uL1m</fullName>
    </recommendedName>
    <alternativeName>
        <fullName evidence="8">39S ribosomal protein L1, mitochondrial</fullName>
    </alternativeName>
</protein>
<dbReference type="GO" id="GO:1990904">
    <property type="term" value="C:ribonucleoprotein complex"/>
    <property type="evidence" value="ECO:0007669"/>
    <property type="project" value="UniProtKB-KW"/>
</dbReference>
<evidence type="ECO:0000256" key="1">
    <source>
        <dbReference type="ARBA" id="ARBA00004173"/>
    </source>
</evidence>
<dbReference type="STRING" id="7918.ENSLOCP00000008988"/>
<dbReference type="AlphaFoldDB" id="W5MKS9"/>
<dbReference type="GO" id="GO:0005840">
    <property type="term" value="C:ribosome"/>
    <property type="evidence" value="ECO:0007669"/>
    <property type="project" value="UniProtKB-KW"/>
</dbReference>
<evidence type="ECO:0000256" key="3">
    <source>
        <dbReference type="ARBA" id="ARBA00022946"/>
    </source>
</evidence>
<dbReference type="GeneTree" id="ENSGT00940000162168"/>
<dbReference type="eggNOG" id="KOG1569">
    <property type="taxonomic scope" value="Eukaryota"/>
</dbReference>
<dbReference type="Bgee" id="ENSLOCG00000007408">
    <property type="expression patterns" value="Expressed in ovary and 13 other cell types or tissues"/>
</dbReference>
<evidence type="ECO:0000256" key="4">
    <source>
        <dbReference type="ARBA" id="ARBA00022980"/>
    </source>
</evidence>
<keyword evidence="11" id="KW-1185">Reference proteome</keyword>
<evidence type="ECO:0000256" key="5">
    <source>
        <dbReference type="ARBA" id="ARBA00023128"/>
    </source>
</evidence>
<keyword evidence="3" id="KW-0809">Transit peptide</keyword>
<keyword evidence="4" id="KW-0689">Ribosomal protein</keyword>
<dbReference type="GeneID" id="102688841"/>
<dbReference type="RefSeq" id="XP_015220196.1">
    <property type="nucleotide sequence ID" value="XM_015364710.2"/>
</dbReference>
<evidence type="ECO:0000313" key="10">
    <source>
        <dbReference type="Ensembl" id="ENSLOCP00000008988.1"/>
    </source>
</evidence>
<dbReference type="Gene3D" id="3.30.190.20">
    <property type="match status" value="1"/>
</dbReference>
<evidence type="ECO:0000256" key="7">
    <source>
        <dbReference type="ARBA" id="ARBA00035212"/>
    </source>
</evidence>
<comment type="subcellular location">
    <subcellularLocation>
        <location evidence="1">Mitochondrion</location>
    </subcellularLocation>
</comment>
<dbReference type="Gene3D" id="3.40.50.790">
    <property type="match status" value="1"/>
</dbReference>
<dbReference type="CTD" id="65008"/>
<feature type="region of interest" description="Disordered" evidence="9">
    <location>
        <begin position="51"/>
        <end position="71"/>
    </location>
</feature>
<evidence type="ECO:0000256" key="6">
    <source>
        <dbReference type="ARBA" id="ARBA00023274"/>
    </source>
</evidence>
<evidence type="ECO:0000256" key="8">
    <source>
        <dbReference type="ARBA" id="ARBA00077483"/>
    </source>
</evidence>
<reference evidence="10" key="3">
    <citation type="submission" date="2025-09" db="UniProtKB">
        <authorList>
            <consortium name="Ensembl"/>
        </authorList>
    </citation>
    <scope>IDENTIFICATION</scope>
</reference>
<dbReference type="PANTHER" id="PTHR36427">
    <property type="entry name" value="54S RIBOSOMAL PROTEIN L1, MITOCHONDRIAL"/>
    <property type="match status" value="1"/>
</dbReference>
<dbReference type="KEGG" id="loc:102688841"/>
<dbReference type="OMA" id="NVGTLDM"/>
<dbReference type="Ensembl" id="ENSLOCT00000008999.1">
    <property type="protein sequence ID" value="ENSLOCP00000008988.1"/>
    <property type="gene ID" value="ENSLOCG00000007408.1"/>
</dbReference>
<dbReference type="InterPro" id="IPR023674">
    <property type="entry name" value="Ribosomal_uL1-like"/>
</dbReference>
<reference evidence="11" key="1">
    <citation type="submission" date="2011-12" db="EMBL/GenBank/DDBJ databases">
        <title>The Draft Genome of Lepisosteus oculatus.</title>
        <authorList>
            <consortium name="The Broad Institute Genome Assembly &amp; Analysis Group"/>
            <consortium name="Computational R&amp;D Group"/>
            <consortium name="and Sequencing Platform"/>
            <person name="Di Palma F."/>
            <person name="Alfoldi J."/>
            <person name="Johnson J."/>
            <person name="Berlin A."/>
            <person name="Gnerre S."/>
            <person name="Jaffe D."/>
            <person name="MacCallum I."/>
            <person name="Young S."/>
            <person name="Walker B.J."/>
            <person name="Lander E.S."/>
            <person name="Lindblad-Toh K."/>
        </authorList>
    </citation>
    <scope>NUCLEOTIDE SEQUENCE [LARGE SCALE GENOMIC DNA]</scope>
</reference>
<dbReference type="HOGENOM" id="CLU_074129_0_0_1"/>
<name>W5MKS9_LEPOC</name>
<dbReference type="InterPro" id="IPR028364">
    <property type="entry name" value="Ribosomal_uL1/biogenesis"/>
</dbReference>
<organism evidence="10 11">
    <name type="scientific">Lepisosteus oculatus</name>
    <name type="common">Spotted gar</name>
    <dbReference type="NCBI Taxonomy" id="7918"/>
    <lineage>
        <taxon>Eukaryota</taxon>
        <taxon>Metazoa</taxon>
        <taxon>Chordata</taxon>
        <taxon>Craniata</taxon>
        <taxon>Vertebrata</taxon>
        <taxon>Euteleostomi</taxon>
        <taxon>Actinopterygii</taxon>
        <taxon>Neopterygii</taxon>
        <taxon>Holostei</taxon>
        <taxon>Semionotiformes</taxon>
        <taxon>Lepisosteidae</taxon>
        <taxon>Lepisosteus</taxon>
    </lineage>
</organism>
<dbReference type="OrthoDB" id="1747252at2759"/>
<dbReference type="GO" id="GO:0005743">
    <property type="term" value="C:mitochondrial inner membrane"/>
    <property type="evidence" value="ECO:0007669"/>
    <property type="project" value="UniProtKB-ARBA"/>
</dbReference>